<dbReference type="FunFam" id="2.30.42.10:FF:000053">
    <property type="entry name" value="FERM and PDZ domain-containing protein 4"/>
    <property type="match status" value="1"/>
</dbReference>
<evidence type="ECO:0000313" key="4">
    <source>
        <dbReference type="Proteomes" id="UP000515202"/>
    </source>
</evidence>
<dbReference type="Gene3D" id="1.20.80.10">
    <property type="match status" value="1"/>
</dbReference>
<evidence type="ECO:0000259" key="2">
    <source>
        <dbReference type="PROSITE" id="PS50057"/>
    </source>
</evidence>
<dbReference type="CTD" id="9758"/>
<dbReference type="SMART" id="SM00295">
    <property type="entry name" value="B41"/>
    <property type="match status" value="1"/>
</dbReference>
<proteinExistence type="predicted"/>
<dbReference type="InterPro" id="IPR036034">
    <property type="entry name" value="PDZ_sf"/>
</dbReference>
<feature type="region of interest" description="Disordered" evidence="1">
    <location>
        <begin position="1290"/>
        <end position="1309"/>
    </location>
</feature>
<dbReference type="Gene3D" id="2.30.42.10">
    <property type="match status" value="1"/>
</dbReference>
<evidence type="ECO:0000256" key="1">
    <source>
        <dbReference type="SAM" id="MobiDB-lite"/>
    </source>
</evidence>
<dbReference type="Proteomes" id="UP000515202">
    <property type="component" value="Unplaced"/>
</dbReference>
<gene>
    <name evidence="5" type="primary">FRMPD4</name>
</gene>
<dbReference type="RefSeq" id="XP_011361341.1">
    <property type="nucleotide sequence ID" value="XM_011363039.2"/>
</dbReference>
<dbReference type="InterPro" id="IPR019749">
    <property type="entry name" value="Band_41_domain"/>
</dbReference>
<evidence type="ECO:0000313" key="5">
    <source>
        <dbReference type="RefSeq" id="XP_011361341.1"/>
    </source>
</evidence>
<dbReference type="FunFam" id="1.20.80.10:FF:000009">
    <property type="entry name" value="FERM and PDZ domain containing 4"/>
    <property type="match status" value="1"/>
</dbReference>
<dbReference type="InterPro" id="IPR019748">
    <property type="entry name" value="FERM_central"/>
</dbReference>
<feature type="region of interest" description="Disordered" evidence="1">
    <location>
        <begin position="852"/>
        <end position="885"/>
    </location>
</feature>
<organism evidence="4 5">
    <name type="scientific">Pteropus vampyrus</name>
    <name type="common">Large flying fox</name>
    <dbReference type="NCBI Taxonomy" id="132908"/>
    <lineage>
        <taxon>Eukaryota</taxon>
        <taxon>Metazoa</taxon>
        <taxon>Chordata</taxon>
        <taxon>Craniata</taxon>
        <taxon>Vertebrata</taxon>
        <taxon>Euteleostomi</taxon>
        <taxon>Mammalia</taxon>
        <taxon>Eutheria</taxon>
        <taxon>Laurasiatheria</taxon>
        <taxon>Chiroptera</taxon>
        <taxon>Yinpterochiroptera</taxon>
        <taxon>Pteropodoidea</taxon>
        <taxon>Pteropodidae</taxon>
        <taxon>Pteropodinae</taxon>
        <taxon>Pteropus</taxon>
    </lineage>
</organism>
<accession>A0A6P3QBH6</accession>
<dbReference type="SUPFAM" id="SSF50156">
    <property type="entry name" value="PDZ domain-like"/>
    <property type="match status" value="1"/>
</dbReference>
<dbReference type="InterPro" id="IPR035963">
    <property type="entry name" value="FERM_2"/>
</dbReference>
<dbReference type="GO" id="GO:0043197">
    <property type="term" value="C:dendritic spine"/>
    <property type="evidence" value="ECO:0007669"/>
    <property type="project" value="TreeGrafter"/>
</dbReference>
<keyword evidence="4" id="KW-1185">Reference proteome</keyword>
<reference evidence="5" key="1">
    <citation type="submission" date="2025-08" db="UniProtKB">
        <authorList>
            <consortium name="RefSeq"/>
        </authorList>
    </citation>
    <scope>IDENTIFICATION</scope>
    <source>
        <tissue evidence="5">Kidney</tissue>
    </source>
</reference>
<dbReference type="GeneID" id="105294040"/>
<feature type="region of interest" description="Disordered" evidence="1">
    <location>
        <begin position="1065"/>
        <end position="1084"/>
    </location>
</feature>
<dbReference type="Pfam" id="PF00595">
    <property type="entry name" value="PDZ"/>
    <property type="match status" value="1"/>
</dbReference>
<feature type="compositionally biased region" description="Low complexity" evidence="1">
    <location>
        <begin position="805"/>
        <end position="824"/>
    </location>
</feature>
<dbReference type="CDD" id="cd06769">
    <property type="entry name" value="PDZ_FRMPD1_3_4-like"/>
    <property type="match status" value="1"/>
</dbReference>
<feature type="region of interest" description="Disordered" evidence="1">
    <location>
        <begin position="715"/>
        <end position="749"/>
    </location>
</feature>
<dbReference type="SUPFAM" id="SSF47031">
    <property type="entry name" value="Second domain of FERM"/>
    <property type="match status" value="1"/>
</dbReference>
<feature type="domain" description="PDZ" evidence="3">
    <location>
        <begin position="124"/>
        <end position="201"/>
    </location>
</feature>
<dbReference type="Pfam" id="PF00373">
    <property type="entry name" value="FERM_M"/>
    <property type="match status" value="1"/>
</dbReference>
<dbReference type="CDD" id="cd21943">
    <property type="entry name" value="LGNbd_FRMPD4"/>
    <property type="match status" value="1"/>
</dbReference>
<feature type="region of interest" description="Disordered" evidence="1">
    <location>
        <begin position="803"/>
        <end position="830"/>
    </location>
</feature>
<feature type="region of interest" description="Disordered" evidence="1">
    <location>
        <begin position="933"/>
        <end position="972"/>
    </location>
</feature>
<dbReference type="PANTHER" id="PTHR46221">
    <property type="entry name" value="FERM AND PDZ DOMAIN-CONTAINING PROTEIN FAMILY MEMBER"/>
    <property type="match status" value="1"/>
</dbReference>
<dbReference type="InterPro" id="IPR001478">
    <property type="entry name" value="PDZ"/>
</dbReference>
<dbReference type="InterPro" id="IPR014352">
    <property type="entry name" value="FERM/acyl-CoA-bd_prot_sf"/>
</dbReference>
<dbReference type="OrthoDB" id="5859304at2759"/>
<dbReference type="PANTHER" id="PTHR46221:SF4">
    <property type="entry name" value="FERM AND PDZ DOMAIN-CONTAINING PROTEIN 4"/>
    <property type="match status" value="1"/>
</dbReference>
<feature type="region of interest" description="Disordered" evidence="1">
    <location>
        <begin position="1025"/>
        <end position="1045"/>
    </location>
</feature>
<feature type="domain" description="FERM" evidence="2">
    <location>
        <begin position="162"/>
        <end position="490"/>
    </location>
</feature>
<dbReference type="InterPro" id="IPR000299">
    <property type="entry name" value="FERM_domain"/>
</dbReference>
<dbReference type="SMART" id="SM00228">
    <property type="entry name" value="PDZ"/>
    <property type="match status" value="1"/>
</dbReference>
<dbReference type="PROSITE" id="PS50057">
    <property type="entry name" value="FERM_3"/>
    <property type="match status" value="1"/>
</dbReference>
<dbReference type="KEGG" id="pvp:105294040"/>
<evidence type="ECO:0000259" key="3">
    <source>
        <dbReference type="PROSITE" id="PS50106"/>
    </source>
</evidence>
<dbReference type="GO" id="GO:0005546">
    <property type="term" value="F:phosphatidylinositol-4,5-bisphosphate binding"/>
    <property type="evidence" value="ECO:0007669"/>
    <property type="project" value="TreeGrafter"/>
</dbReference>
<dbReference type="PROSITE" id="PS50106">
    <property type="entry name" value="PDZ"/>
    <property type="match status" value="1"/>
</dbReference>
<name>A0A6P3QBH6_PTEVA</name>
<sequence>MQDSKLCPSISSSSLKNSGKGELFCLPTMDEDHEGETWQTFSIPWGFGKAVEDEGGHVCHHRTKSSGWPPPSGTWGLNQVPPYGWEMMANRDGRDCFISPMTQAIPFDDPRLESCQIIPPAPRKVEMRRDPVLGFGFVAGSEKPVVVRSVTPGGPSEGKLIPGDQIVMINDEPVSAAPRERVIDLVRSCKESILLTVIQPYPETVKDNSLLFMPNVLKVYLENGQTKSFRFDSSTSIKVTQRPSSHKMRCLFRISFVPKDPIDLLRRDPVAFEYLYVQSCNDVVQERFGPELKYDIALRLAALQMYIATVTTKQTQKISLKYIEKEWGLETFLPSAVLQSMKEKNIKKALSHLVKANQNLVPPGKKLSALQAKVHYLKFLSDLRLYGGRVFKATLVPITLLMESSDAMNLACLTAGYYRLLVDSRRSIFNMANKKNARPQETGTENKGKHNLLGPDWNCIPQMTTFIGEGEQEAQITYIDSKQKTVEMTDGTLCPKDHRHLYIDSPYNSDDLSQQPTQPGDVPCEADYRSLAQRSLLALSGPETLKKAQESPRGAKVSFIFGDLAMDDGINPPTFGYERLLDENPEALDKQRDLYISSANDVKSLDLAPDAESIQYVANSVYANIGDVKHFEATQGIEEPLLHDICYAENTDDAEDEDEVSCEEDLVVGEVNQPAILTLSGSSDDIIDLTSLPPPEGDDNEDDFLLRSLNMAIAAPPPGFRDSSDEEDTQSQAASFLEDKGPGGSLQNDEIPVSLIDAVPTSAEGKCEKGLDTAVVSPLEALSVSEEQQTSDNSGVAILRAYSPESSSDSGNETNSSEMTESSELATAQKQSENLSRMFLATHEGYHPLAEEQTEFPTSKPPAGGLPPQSSRTPAARPVTDLPPKIVPSKQILHSDHMEMEPETMETKSLTDYFSKLHMGSVAYSCTSKRKSKLANGEGKAPPNGNIPGKKQQGTKTAEAEEDAKGKFGTVSSRDGQHLSTFNLERTAFRKDSQRWYVATEGGVAEKSGMEAATGIIFPRASGLGTREAEGKDEGAPDGEASEVSGLGQRDHFLTDVTCVSSAKDLDNPEDADPSTCDHPSKLPGAEESVARLCDYHLAKRMSSLQSEGHFSLQSSQGSSVDAGCGTGSSCSTCATPVESPLCPSMGKHLIPETSGKGMNYVPSEERAAGLPNHGATFKELHAQTEGVCPRMTVPALHTAINAEPLFGTLRDGCHRLPKIKETTALTEPGKERRGGMLSAWSQHPEADPILLPSNIHSESKVPIPNQDPNDFSQANQAYGEAVSWRPLDLRRGSLGTPPSQRALRRSSSILSGSVGLEPFQERTKGTVGLKRPGITESQEASSERRAELPLGKKLTKSFSQSSMHFSSEGKVHKRSPVAHKDSKLYRTLPLRKLEGSNWRCRGPFSYCFLNRGQDEEGDEDEEEGEATRRVSCLFQPQMTQAMPEPTSPSLAVGIQKQGVELSRVSVLKVWAEDLSGPDDMDFSNLPFDARITRINALKESTYTMPDGFLAAQNDANELLCLVRVTKGKREESRPEAYEFTLSQYKQLLSIESRQLGSACRKMAMAEKSPEEMLLAMTSSFQVLCCLTEACMQLVKVVNSETQRQEIVAKINEVVINYICLLKAAEAATGKTTGDPNLGLSMRHSTTMAALVSTLTRSLKMLLNK</sequence>
<dbReference type="CDD" id="cd14473">
    <property type="entry name" value="FERM_B-lobe"/>
    <property type="match status" value="1"/>
</dbReference>
<protein>
    <submittedName>
        <fullName evidence="5">FERM and PDZ domain-containing protein 4</fullName>
    </submittedName>
</protein>
<feature type="region of interest" description="Disordered" evidence="1">
    <location>
        <begin position="1315"/>
        <end position="1351"/>
    </location>
</feature>